<dbReference type="Gene3D" id="3.10.20.90">
    <property type="entry name" value="Phosphatidylinositol 3-kinase Catalytic Subunit, Chain A, domain 1"/>
    <property type="match status" value="1"/>
</dbReference>
<sequence>MADSTTHTVTDPSSVTIPVVVNDKIPADKVNVRFLLVSGKRSDLLCNPSDTVEEVRAKIYAAWPTEWHDEHPEAVSQLRVLHQGKFFEPSHTLASYRLEPGQTTTVHLLLRAGPAAEAESPGAKGDGARACRCCIVM</sequence>
<accession>A0AAD5XP05</accession>
<evidence type="ECO:0000313" key="3">
    <source>
        <dbReference type="Proteomes" id="UP001212152"/>
    </source>
</evidence>
<dbReference type="Proteomes" id="UP001212152">
    <property type="component" value="Unassembled WGS sequence"/>
</dbReference>
<evidence type="ECO:0000313" key="2">
    <source>
        <dbReference type="EMBL" id="KAJ3170411.1"/>
    </source>
</evidence>
<organism evidence="2 3">
    <name type="scientific">Geranomyces variabilis</name>
    <dbReference type="NCBI Taxonomy" id="109894"/>
    <lineage>
        <taxon>Eukaryota</taxon>
        <taxon>Fungi</taxon>
        <taxon>Fungi incertae sedis</taxon>
        <taxon>Chytridiomycota</taxon>
        <taxon>Chytridiomycota incertae sedis</taxon>
        <taxon>Chytridiomycetes</taxon>
        <taxon>Spizellomycetales</taxon>
        <taxon>Powellomycetaceae</taxon>
        <taxon>Geranomyces</taxon>
    </lineage>
</organism>
<dbReference type="InterPro" id="IPR029071">
    <property type="entry name" value="Ubiquitin-like_domsf"/>
</dbReference>
<dbReference type="PANTHER" id="PTHR13169">
    <property type="entry name" value="UBIQUITIN-LIKE PROTEIN 3 HCG-1 PROTEIN"/>
    <property type="match status" value="1"/>
</dbReference>
<dbReference type="InterPro" id="IPR040015">
    <property type="entry name" value="UBL3-like"/>
</dbReference>
<proteinExistence type="predicted"/>
<dbReference type="SUPFAM" id="SSF54236">
    <property type="entry name" value="Ubiquitin-like"/>
    <property type="match status" value="1"/>
</dbReference>
<dbReference type="InterPro" id="IPR039540">
    <property type="entry name" value="UBL3-like_ubiquitin_dom"/>
</dbReference>
<dbReference type="SMART" id="SM00213">
    <property type="entry name" value="UBQ"/>
    <property type="match status" value="1"/>
</dbReference>
<dbReference type="AlphaFoldDB" id="A0AAD5XP05"/>
<protein>
    <submittedName>
        <fullName evidence="2">Ubiquitin-like protein 3</fullName>
    </submittedName>
</protein>
<dbReference type="PROSITE" id="PS50053">
    <property type="entry name" value="UBIQUITIN_2"/>
    <property type="match status" value="1"/>
</dbReference>
<dbReference type="EMBL" id="JADGJQ010000097">
    <property type="protein sequence ID" value="KAJ3170411.1"/>
    <property type="molecule type" value="Genomic_DNA"/>
</dbReference>
<keyword evidence="3" id="KW-1185">Reference proteome</keyword>
<feature type="domain" description="Ubiquitin-like" evidence="1">
    <location>
        <begin position="30"/>
        <end position="113"/>
    </location>
</feature>
<dbReference type="InterPro" id="IPR000626">
    <property type="entry name" value="Ubiquitin-like_dom"/>
</dbReference>
<name>A0AAD5XP05_9FUNG</name>
<evidence type="ECO:0000259" key="1">
    <source>
        <dbReference type="PROSITE" id="PS50053"/>
    </source>
</evidence>
<comment type="caution">
    <text evidence="2">The sequence shown here is derived from an EMBL/GenBank/DDBJ whole genome shotgun (WGS) entry which is preliminary data.</text>
</comment>
<reference evidence="2" key="1">
    <citation type="submission" date="2020-05" db="EMBL/GenBank/DDBJ databases">
        <title>Phylogenomic resolution of chytrid fungi.</title>
        <authorList>
            <person name="Stajich J.E."/>
            <person name="Amses K."/>
            <person name="Simmons R."/>
            <person name="Seto K."/>
            <person name="Myers J."/>
            <person name="Bonds A."/>
            <person name="Quandt C.A."/>
            <person name="Barry K."/>
            <person name="Liu P."/>
            <person name="Grigoriev I."/>
            <person name="Longcore J.E."/>
            <person name="James T.Y."/>
        </authorList>
    </citation>
    <scope>NUCLEOTIDE SEQUENCE</scope>
    <source>
        <strain evidence="2">JEL0379</strain>
    </source>
</reference>
<dbReference type="Pfam" id="PF13881">
    <property type="entry name" value="Rad60-SLD_2"/>
    <property type="match status" value="1"/>
</dbReference>
<gene>
    <name evidence="2" type="primary">UBL3</name>
    <name evidence="2" type="ORF">HDU87_008805</name>
</gene>
<dbReference type="PANTHER" id="PTHR13169:SF0">
    <property type="entry name" value="UBIQUITIN-LIKE PROTEIN 3"/>
    <property type="match status" value="1"/>
</dbReference>